<reference evidence="2" key="1">
    <citation type="submission" date="2017-12" db="EMBL/GenBank/DDBJ databases">
        <authorList>
            <consortium name="DOE Joint Genome Institute"/>
            <person name="Mondo S.J."/>
            <person name="Kjaerbolling I."/>
            <person name="Vesth T.C."/>
            <person name="Frisvad J.C."/>
            <person name="Nybo J.L."/>
            <person name="Theobald S."/>
            <person name="Kuo A."/>
            <person name="Bowyer P."/>
            <person name="Matsuda Y."/>
            <person name="Lyhne E.K."/>
            <person name="Kogle M.E."/>
            <person name="Clum A."/>
            <person name="Lipzen A."/>
            <person name="Salamov A."/>
            <person name="Ngan C.Y."/>
            <person name="Daum C."/>
            <person name="Chiniquy J."/>
            <person name="Barry K."/>
            <person name="LaButti K."/>
            <person name="Haridas S."/>
            <person name="Simmons B.A."/>
            <person name="Magnuson J.K."/>
            <person name="Mortensen U.H."/>
            <person name="Larsen T.O."/>
            <person name="Grigoriev I.V."/>
            <person name="Baker S.E."/>
            <person name="Andersen M.R."/>
            <person name="Nordberg H.P."/>
            <person name="Cantor M.N."/>
            <person name="Hua S.X."/>
        </authorList>
    </citation>
    <scope>NUCLEOTIDE SEQUENCE [LARGE SCALE GENOMIC DNA]</scope>
    <source>
        <strain evidence="2">IBT 19404</strain>
    </source>
</reference>
<dbReference type="EMBL" id="KZ559567">
    <property type="protein sequence ID" value="PLN79013.1"/>
    <property type="molecule type" value="Genomic_DNA"/>
</dbReference>
<organism evidence="1 2">
    <name type="scientific">Aspergillus taichungensis</name>
    <dbReference type="NCBI Taxonomy" id="482145"/>
    <lineage>
        <taxon>Eukaryota</taxon>
        <taxon>Fungi</taxon>
        <taxon>Dikarya</taxon>
        <taxon>Ascomycota</taxon>
        <taxon>Pezizomycotina</taxon>
        <taxon>Eurotiomycetes</taxon>
        <taxon>Eurotiomycetidae</taxon>
        <taxon>Eurotiales</taxon>
        <taxon>Aspergillaceae</taxon>
        <taxon>Aspergillus</taxon>
        <taxon>Aspergillus subgen. Circumdati</taxon>
    </lineage>
</organism>
<proteinExistence type="predicted"/>
<evidence type="ECO:0000313" key="2">
    <source>
        <dbReference type="Proteomes" id="UP000235023"/>
    </source>
</evidence>
<dbReference type="Proteomes" id="UP000235023">
    <property type="component" value="Unassembled WGS sequence"/>
</dbReference>
<sequence length="86" mass="9480">MPFTTILLLLHQSHTMPKPRPIQEQLEALSHLAEGVMRVGNKRAKQAESHQQGTTFPLEACHSPTSRSVAFQTDLSLTTKASVTSQ</sequence>
<protein>
    <submittedName>
        <fullName evidence="1">Uncharacterized protein</fullName>
    </submittedName>
</protein>
<keyword evidence="2" id="KW-1185">Reference proteome</keyword>
<gene>
    <name evidence="1" type="ORF">BDW42DRAFT_173831</name>
</gene>
<dbReference type="AlphaFoldDB" id="A0A2J5HPI7"/>
<accession>A0A2J5HPI7</accession>
<evidence type="ECO:0000313" key="1">
    <source>
        <dbReference type="EMBL" id="PLN79013.1"/>
    </source>
</evidence>
<name>A0A2J5HPI7_9EURO</name>